<accession>A0ABS7ZTR6</accession>
<dbReference type="PANTHER" id="PTHR35936">
    <property type="entry name" value="MEMBRANE-BOUND LYTIC MUREIN TRANSGLYCOSYLASE F"/>
    <property type="match status" value="1"/>
</dbReference>
<feature type="domain" description="Solute-binding protein family 3/N-terminal" evidence="4">
    <location>
        <begin position="297"/>
        <end position="517"/>
    </location>
</feature>
<gene>
    <name evidence="5" type="ORF">I9W95_13495</name>
</gene>
<evidence type="ECO:0000256" key="1">
    <source>
        <dbReference type="ARBA" id="ARBA00010333"/>
    </source>
</evidence>
<protein>
    <submittedName>
        <fullName evidence="5">Transporter substrate-binding domain-containing protein</fullName>
    </submittedName>
</protein>
<dbReference type="CDD" id="cd01007">
    <property type="entry name" value="PBP2_BvgS_HisK_like"/>
    <property type="match status" value="1"/>
</dbReference>
<evidence type="ECO:0000256" key="2">
    <source>
        <dbReference type="ARBA" id="ARBA00022729"/>
    </source>
</evidence>
<feature type="transmembrane region" description="Helical" evidence="3">
    <location>
        <begin position="590"/>
        <end position="614"/>
    </location>
</feature>
<keyword evidence="3" id="KW-1133">Transmembrane helix</keyword>
<name>A0ABS7ZTR6_9GAMM</name>
<dbReference type="Gene3D" id="3.40.190.10">
    <property type="entry name" value="Periplasmic binding protein-like II"/>
    <property type="match status" value="2"/>
</dbReference>
<organism evidence="5 6">
    <name type="scientific">Thalassolituus marinus</name>
    <dbReference type="NCBI Taxonomy" id="671053"/>
    <lineage>
        <taxon>Bacteria</taxon>
        <taxon>Pseudomonadati</taxon>
        <taxon>Pseudomonadota</taxon>
        <taxon>Gammaproteobacteria</taxon>
        <taxon>Oceanospirillales</taxon>
        <taxon>Oceanospirillaceae</taxon>
        <taxon>Thalassolituus</taxon>
    </lineage>
</organism>
<dbReference type="SUPFAM" id="SSF53850">
    <property type="entry name" value="Periplasmic binding protein-like II"/>
    <property type="match status" value="1"/>
</dbReference>
<reference evidence="5 6" key="1">
    <citation type="submission" date="2020-12" db="EMBL/GenBank/DDBJ databases">
        <title>Novel Thalassolituus-related marine hydrocarbonoclastic bacteria mediated algae-derived hydrocarbons mineralization in twilight zone of the northern South China Sea.</title>
        <authorList>
            <person name="Dong C."/>
        </authorList>
    </citation>
    <scope>NUCLEOTIDE SEQUENCE [LARGE SCALE GENOMIC DNA]</scope>
    <source>
        <strain evidence="5 6">IMCC1826</strain>
    </source>
</reference>
<keyword evidence="3" id="KW-0812">Transmembrane</keyword>
<sequence length="630" mass="70373">MVWNDDAGRSNLRARQLLSLVVIMVTLLTALLSVSLHYYFSRQLAVESAEDKYRLTATATRDYLANIDGKASETVRVLTRFPSLITSSDPQRDVWVHKDTLALFAEVMRATPLFYALYIGFDNGDLFELVNLNCSDAVRRQLNATPSDRWVVIRVEGEGEQRQRHFDFYSDAFELNFSRSEVSDYDVRERLWYTSAGTSEAVKTPAYLFQHLQAPGQSFVMKLPGSEHVLGLDITFSTMTAHLRAQALSAEGELFLFQENGELLASNVRDEQARKLPFSPRIALTAEQRSFLNSMGSIRASNETDWAPIDFAVAGEPHGYSVDILRLVSSMTGMPLAFVNGYTWGQLAEQFDRGEIEILQPVGPSNASGGSLTLPIVDLPFALVTRSEDDIDSFEQLNGKRLVMISGWSVIPQVRAMFPHIEVLEVADARTALLKVSRGEADATLDTALILGQGIRQYYLTGLKMDTSLAPLADLPTTLHFKVRPGAEPLAQIIDQALVKIPAEAINELRNKWFSANTKSGVGRMSVVPYKHLQELPQQPLQQNLVSQVTLNGEAYFSFASVFTRDQTPPEYFALMIPAKKVYERALHELSVSAMVITIVWLLLMPLVLIFLVMRPVKKLMQKHSGSSSR</sequence>
<keyword evidence="6" id="KW-1185">Reference proteome</keyword>
<dbReference type="EMBL" id="JAEDAH010000088">
    <property type="protein sequence ID" value="MCA6064623.1"/>
    <property type="molecule type" value="Genomic_DNA"/>
</dbReference>
<comment type="caution">
    <text evidence="5">The sequence shown here is derived from an EMBL/GenBank/DDBJ whole genome shotgun (WGS) entry which is preliminary data.</text>
</comment>
<evidence type="ECO:0000313" key="5">
    <source>
        <dbReference type="EMBL" id="MCA6064623.1"/>
    </source>
</evidence>
<comment type="similarity">
    <text evidence="1">Belongs to the bacterial solute-binding protein 3 family.</text>
</comment>
<dbReference type="SMART" id="SM00062">
    <property type="entry name" value="PBPb"/>
    <property type="match status" value="1"/>
</dbReference>
<dbReference type="RefSeq" id="WP_225675777.1">
    <property type="nucleotide sequence ID" value="NZ_JAEDAH010000088.1"/>
</dbReference>
<keyword evidence="2" id="KW-0732">Signal</keyword>
<keyword evidence="3" id="KW-0472">Membrane</keyword>
<proteinExistence type="inferred from homology"/>
<dbReference type="InterPro" id="IPR001638">
    <property type="entry name" value="Solute-binding_3/MltF_N"/>
</dbReference>
<evidence type="ECO:0000256" key="3">
    <source>
        <dbReference type="SAM" id="Phobius"/>
    </source>
</evidence>
<dbReference type="Pfam" id="PF00497">
    <property type="entry name" value="SBP_bac_3"/>
    <property type="match status" value="1"/>
</dbReference>
<dbReference type="PANTHER" id="PTHR35936:SF19">
    <property type="entry name" value="AMINO-ACID-BINDING PROTEIN YXEM-RELATED"/>
    <property type="match status" value="1"/>
</dbReference>
<evidence type="ECO:0000313" key="6">
    <source>
        <dbReference type="Proteomes" id="UP000714380"/>
    </source>
</evidence>
<dbReference type="Proteomes" id="UP000714380">
    <property type="component" value="Unassembled WGS sequence"/>
</dbReference>
<feature type="transmembrane region" description="Helical" evidence="3">
    <location>
        <begin position="17"/>
        <end position="40"/>
    </location>
</feature>
<evidence type="ECO:0000259" key="4">
    <source>
        <dbReference type="SMART" id="SM00062"/>
    </source>
</evidence>